<organism evidence="1 2">
    <name type="scientific">Streblomastix strix</name>
    <dbReference type="NCBI Taxonomy" id="222440"/>
    <lineage>
        <taxon>Eukaryota</taxon>
        <taxon>Metamonada</taxon>
        <taxon>Preaxostyla</taxon>
        <taxon>Oxymonadida</taxon>
        <taxon>Streblomastigidae</taxon>
        <taxon>Streblomastix</taxon>
    </lineage>
</organism>
<evidence type="ECO:0000313" key="1">
    <source>
        <dbReference type="EMBL" id="KAA6365214.1"/>
    </source>
</evidence>
<dbReference type="AlphaFoldDB" id="A0A5J4U4F6"/>
<protein>
    <submittedName>
        <fullName evidence="1">Uncharacterized protein</fullName>
    </submittedName>
</protein>
<name>A0A5J4U4F6_9EUKA</name>
<accession>A0A5J4U4F6</accession>
<dbReference type="Proteomes" id="UP000324800">
    <property type="component" value="Unassembled WGS sequence"/>
</dbReference>
<feature type="non-terminal residue" evidence="1">
    <location>
        <position position="1"/>
    </location>
</feature>
<evidence type="ECO:0000313" key="2">
    <source>
        <dbReference type="Proteomes" id="UP000324800"/>
    </source>
</evidence>
<reference evidence="1 2" key="1">
    <citation type="submission" date="2019-03" db="EMBL/GenBank/DDBJ databases">
        <title>Single cell metagenomics reveals metabolic interactions within the superorganism composed of flagellate Streblomastix strix and complex community of Bacteroidetes bacteria on its surface.</title>
        <authorList>
            <person name="Treitli S.C."/>
            <person name="Kolisko M."/>
            <person name="Husnik F."/>
            <person name="Keeling P."/>
            <person name="Hampl V."/>
        </authorList>
    </citation>
    <scope>NUCLEOTIDE SEQUENCE [LARGE SCALE GENOMIC DNA]</scope>
    <source>
        <strain evidence="1">ST1C</strain>
    </source>
</reference>
<comment type="caution">
    <text evidence="1">The sequence shown here is derived from an EMBL/GenBank/DDBJ whole genome shotgun (WGS) entry which is preliminary data.</text>
</comment>
<proteinExistence type="predicted"/>
<gene>
    <name evidence="1" type="ORF">EZS28_039258</name>
</gene>
<dbReference type="EMBL" id="SNRW01020694">
    <property type="protein sequence ID" value="KAA6365214.1"/>
    <property type="molecule type" value="Genomic_DNA"/>
</dbReference>
<sequence>EREDENEEYGLSNVQSTHSDFVKDFDSFGRSRNAITTIAGPSDGMIKGGEE</sequence>